<gene>
    <name evidence="2" type="ORF">SAMN05443428_10380</name>
</gene>
<accession>A0A1T4WQ85</accession>
<dbReference type="STRING" id="1147123.SAMN05443428_10380"/>
<proteinExistence type="predicted"/>
<dbReference type="InterPro" id="IPR045965">
    <property type="entry name" value="DUF6385"/>
</dbReference>
<evidence type="ECO:0000313" key="2">
    <source>
        <dbReference type="EMBL" id="SKA79513.1"/>
    </source>
</evidence>
<feature type="domain" description="DUF6385" evidence="1">
    <location>
        <begin position="140"/>
        <end position="219"/>
    </location>
</feature>
<dbReference type="Proteomes" id="UP000190105">
    <property type="component" value="Unassembled WGS sequence"/>
</dbReference>
<dbReference type="RefSeq" id="WP_078695547.1">
    <property type="nucleotide sequence ID" value="NZ_FUYH01000003.1"/>
</dbReference>
<evidence type="ECO:0000313" key="3">
    <source>
        <dbReference type="Proteomes" id="UP000190105"/>
    </source>
</evidence>
<evidence type="ECO:0000259" key="1">
    <source>
        <dbReference type="Pfam" id="PF19912"/>
    </source>
</evidence>
<sequence length="222" mass="23547">MPNNIIFNETAEELKAQVFGLKGTTLQSLQLDDSGNLMISGSMTVSGPVTVVAESLSIRALSGDTDSVAISGTVTVAGTVTVGNTVTVVAESLSIRSLSADTDTVSIGGTVNVIKTGNSFTENNATITDVAGTGVTLLFDSSQQTLYSYYVKNNAANTIQVRLQISPTDNDDYFINDQTVATDVSPESAVVIAPKYFLRYTRLYYDTGTYTADFEAYCNGHV</sequence>
<dbReference type="EMBL" id="FUYH01000003">
    <property type="protein sequence ID" value="SKA79513.1"/>
    <property type="molecule type" value="Genomic_DNA"/>
</dbReference>
<keyword evidence="3" id="KW-1185">Reference proteome</keyword>
<dbReference type="AlphaFoldDB" id="A0A1T4WQ85"/>
<dbReference type="Pfam" id="PF19912">
    <property type="entry name" value="DUF6385"/>
    <property type="match status" value="1"/>
</dbReference>
<name>A0A1T4WQ85_9CLOT</name>
<dbReference type="OrthoDB" id="2078973at2"/>
<reference evidence="3" key="1">
    <citation type="submission" date="2017-02" db="EMBL/GenBank/DDBJ databases">
        <authorList>
            <person name="Varghese N."/>
            <person name="Submissions S."/>
        </authorList>
    </citation>
    <scope>NUCLEOTIDE SEQUENCE [LARGE SCALE GENOMIC DNA]</scope>
    <source>
        <strain evidence="3">USBA 833</strain>
    </source>
</reference>
<organism evidence="2 3">
    <name type="scientific">Caloramator quimbayensis</name>
    <dbReference type="NCBI Taxonomy" id="1147123"/>
    <lineage>
        <taxon>Bacteria</taxon>
        <taxon>Bacillati</taxon>
        <taxon>Bacillota</taxon>
        <taxon>Clostridia</taxon>
        <taxon>Eubacteriales</taxon>
        <taxon>Clostridiaceae</taxon>
        <taxon>Caloramator</taxon>
    </lineage>
</organism>
<protein>
    <recommendedName>
        <fullName evidence="1">DUF6385 domain-containing protein</fullName>
    </recommendedName>
</protein>